<comment type="caution">
    <text evidence="1">The sequence shown here is derived from an EMBL/GenBank/DDBJ whole genome shotgun (WGS) entry which is preliminary data.</text>
</comment>
<organism evidence="1 2">
    <name type="scientific">Robinsoniella peoriensis</name>
    <dbReference type="NCBI Taxonomy" id="180332"/>
    <lineage>
        <taxon>Bacteria</taxon>
        <taxon>Bacillati</taxon>
        <taxon>Bacillota</taxon>
        <taxon>Clostridia</taxon>
        <taxon>Lachnospirales</taxon>
        <taxon>Lachnospiraceae</taxon>
        <taxon>Robinsoniella</taxon>
    </lineage>
</organism>
<gene>
    <name evidence="1" type="ORF">DSM106044_02117</name>
</gene>
<dbReference type="Proteomes" id="UP000306509">
    <property type="component" value="Unassembled WGS sequence"/>
</dbReference>
<dbReference type="EMBL" id="QGQD01000045">
    <property type="protein sequence ID" value="TLD00919.1"/>
    <property type="molecule type" value="Genomic_DNA"/>
</dbReference>
<keyword evidence="2" id="KW-1185">Reference proteome</keyword>
<evidence type="ECO:0000313" key="2">
    <source>
        <dbReference type="Proteomes" id="UP000306509"/>
    </source>
</evidence>
<dbReference type="OrthoDB" id="2104220at2"/>
<dbReference type="AlphaFoldDB" id="A0A4U8Q8P7"/>
<proteinExistence type="predicted"/>
<reference evidence="1 2" key="1">
    <citation type="journal article" date="2019" name="Anaerobe">
        <title>Detection of Robinsoniella peoriensis in multiple bone samples of a trauma patient.</title>
        <authorList>
            <person name="Schrottner P."/>
            <person name="Hartwich K."/>
            <person name="Bunk B."/>
            <person name="Schober I."/>
            <person name="Helbig S."/>
            <person name="Rudolph W.W."/>
            <person name="Gunzer F."/>
        </authorList>
    </citation>
    <scope>NUCLEOTIDE SEQUENCE [LARGE SCALE GENOMIC DNA]</scope>
    <source>
        <strain evidence="1 2">DSM 106044</strain>
    </source>
</reference>
<sequence length="63" mass="7630">MYSHEIDSYLRSRNWELNPIEYMNIINVNANPELDHITYNHKDNDYKVWTKNGYAWTIKVIPS</sequence>
<name>A0A4U8Q8P7_9FIRM</name>
<evidence type="ECO:0000313" key="1">
    <source>
        <dbReference type="EMBL" id="TLD00919.1"/>
    </source>
</evidence>
<dbReference type="RefSeq" id="WP_027293588.1">
    <property type="nucleotide sequence ID" value="NZ_CABMJZ010000118.1"/>
</dbReference>
<accession>A0A4U8Q8P7</accession>
<protein>
    <submittedName>
        <fullName evidence="1">Uncharacterized protein</fullName>
    </submittedName>
</protein>